<name>A0ABX7X3Z7_9GAMM</name>
<gene>
    <name evidence="2" type="ORF">J8380_02855</name>
</gene>
<evidence type="ECO:0000256" key="1">
    <source>
        <dbReference type="SAM" id="SignalP"/>
    </source>
</evidence>
<proteinExistence type="predicted"/>
<evidence type="ECO:0000313" key="2">
    <source>
        <dbReference type="EMBL" id="QTR50526.1"/>
    </source>
</evidence>
<feature type="signal peptide" evidence="1">
    <location>
        <begin position="1"/>
        <end position="21"/>
    </location>
</feature>
<feature type="chain" id="PRO_5045304884" evidence="1">
    <location>
        <begin position="22"/>
        <end position="197"/>
    </location>
</feature>
<dbReference type="Proteomes" id="UP000672027">
    <property type="component" value="Chromosome"/>
</dbReference>
<protein>
    <submittedName>
        <fullName evidence="2">Uncharacterized protein</fullName>
    </submittedName>
</protein>
<keyword evidence="1" id="KW-0732">Signal</keyword>
<dbReference type="EMBL" id="CP072800">
    <property type="protein sequence ID" value="QTR50526.1"/>
    <property type="molecule type" value="Genomic_DNA"/>
</dbReference>
<sequence>MKTANKLRSAIIKTTSLTVLAGSLTLLSACSGHTLKIQNDFKETPEISRSNMSNAIGCMSTALRKSDSNNAYVFLVRDINDGTVKEGPYQDSPLSDAGRIQMLNILSDHLNPQVGLVTDNFPLMFSQTGKEDSGLNRFGLPAPQNLDVFMSAYHGIIQNARQSKGLSAASNIIPLVVSGSFTRFDSDNLSQEGMGKT</sequence>
<reference evidence="2 3" key="1">
    <citation type="submission" date="2021-04" db="EMBL/GenBank/DDBJ databases">
        <title>Genomics, taxonomy and metabolism of representatives of sulfur bacteria of the genus Thiothrix: Thiothrix fructosivorans QT, Thiothrix unzii A1T and three new species, Thiothrix subterranea sp. nov., Thiothrix litoralis sp. nov. and 'Candidatus Thiothrix anitrata' sp. nov.</title>
        <authorList>
            <person name="Ravin N.V."/>
            <person name="Smolyakov D."/>
            <person name="Rudenko T.S."/>
            <person name="Mardanov A.V."/>
            <person name="Beletsky A.V."/>
            <person name="Markov N.D."/>
            <person name="Fomenkov A.I."/>
            <person name="Roberts R.J."/>
            <person name="Karnachuk O.V."/>
            <person name="Novikov A."/>
            <person name="Grabovich M.Y."/>
        </authorList>
    </citation>
    <scope>NUCLEOTIDE SEQUENCE [LARGE SCALE GENOMIC DNA]</scope>
    <source>
        <strain evidence="2 3">A52</strain>
    </source>
</reference>
<keyword evidence="3" id="KW-1185">Reference proteome</keyword>
<organism evidence="2 3">
    <name type="scientific">Candidatus Thiothrix anitrata</name>
    <dbReference type="NCBI Taxonomy" id="2823902"/>
    <lineage>
        <taxon>Bacteria</taxon>
        <taxon>Pseudomonadati</taxon>
        <taxon>Pseudomonadota</taxon>
        <taxon>Gammaproteobacteria</taxon>
        <taxon>Thiotrichales</taxon>
        <taxon>Thiotrichaceae</taxon>
        <taxon>Thiothrix</taxon>
    </lineage>
</organism>
<dbReference type="PROSITE" id="PS51257">
    <property type="entry name" value="PROKAR_LIPOPROTEIN"/>
    <property type="match status" value="1"/>
</dbReference>
<dbReference type="RefSeq" id="WP_210228128.1">
    <property type="nucleotide sequence ID" value="NZ_CP072800.1"/>
</dbReference>
<accession>A0ABX7X3Z7</accession>
<evidence type="ECO:0000313" key="3">
    <source>
        <dbReference type="Proteomes" id="UP000672027"/>
    </source>
</evidence>